<dbReference type="Proteomes" id="UP001153069">
    <property type="component" value="Unassembled WGS sequence"/>
</dbReference>
<dbReference type="EMBL" id="CAICTM010001198">
    <property type="protein sequence ID" value="CAB9521490.1"/>
    <property type="molecule type" value="Genomic_DNA"/>
</dbReference>
<evidence type="ECO:0000313" key="2">
    <source>
        <dbReference type="Proteomes" id="UP001153069"/>
    </source>
</evidence>
<proteinExistence type="predicted"/>
<accession>A0A9N8EJH3</accession>
<name>A0A9N8EJH3_9STRA</name>
<dbReference type="InterPro" id="IPR017850">
    <property type="entry name" value="Alkaline_phosphatase_core_sf"/>
</dbReference>
<keyword evidence="2" id="KW-1185">Reference proteome</keyword>
<organism evidence="1 2">
    <name type="scientific">Seminavis robusta</name>
    <dbReference type="NCBI Taxonomy" id="568900"/>
    <lineage>
        <taxon>Eukaryota</taxon>
        <taxon>Sar</taxon>
        <taxon>Stramenopiles</taxon>
        <taxon>Ochrophyta</taxon>
        <taxon>Bacillariophyta</taxon>
        <taxon>Bacillariophyceae</taxon>
        <taxon>Bacillariophycidae</taxon>
        <taxon>Naviculales</taxon>
        <taxon>Naviculaceae</taxon>
        <taxon>Seminavis</taxon>
    </lineage>
</organism>
<dbReference type="SUPFAM" id="SSF53649">
    <property type="entry name" value="Alkaline phosphatase-like"/>
    <property type="match status" value="1"/>
</dbReference>
<gene>
    <name evidence="1" type="ORF">SEMRO_1200_G251820.1</name>
</gene>
<evidence type="ECO:0000313" key="1">
    <source>
        <dbReference type="EMBL" id="CAB9521490.1"/>
    </source>
</evidence>
<dbReference type="AlphaFoldDB" id="A0A9N8EJH3"/>
<reference evidence="1" key="1">
    <citation type="submission" date="2020-06" db="EMBL/GenBank/DDBJ databases">
        <authorList>
            <consortium name="Plant Systems Biology data submission"/>
        </authorList>
    </citation>
    <scope>NUCLEOTIDE SEQUENCE</scope>
    <source>
        <strain evidence="1">D6</strain>
    </source>
</reference>
<sequence length="169" mass="18981">MIVHFPDVFGANGMSWDGLVSTIDIVPTTCILDYAGVADYYDMDGKSWKNAVQNSARLEFWRDERCLVFELDRDRAVRCGCDKYMELPDLLQSEKGRINDDGVYQDEELLFNVCDDTGVSVPSGAASPEVNDLKSSKPGKHAAMKSILYNHIEYTQADNDPMEFTPIQP</sequence>
<comment type="caution">
    <text evidence="1">The sequence shown here is derived from an EMBL/GenBank/DDBJ whole genome shotgun (WGS) entry which is preliminary data.</text>
</comment>
<protein>
    <submittedName>
        <fullName evidence="1">Uncharacterized protein</fullName>
    </submittedName>
</protein>
<dbReference type="Gene3D" id="3.40.720.10">
    <property type="entry name" value="Alkaline Phosphatase, subunit A"/>
    <property type="match status" value="1"/>
</dbReference>